<proteinExistence type="predicted"/>
<evidence type="ECO:0000313" key="4">
    <source>
        <dbReference type="Proteomes" id="UP001286313"/>
    </source>
</evidence>
<protein>
    <recommendedName>
        <fullName evidence="2">Ig-like domain-containing protein</fullName>
    </recommendedName>
</protein>
<dbReference type="Proteomes" id="UP001286313">
    <property type="component" value="Unassembled WGS sequence"/>
</dbReference>
<dbReference type="InterPro" id="IPR003599">
    <property type="entry name" value="Ig_sub"/>
</dbReference>
<evidence type="ECO:0000259" key="2">
    <source>
        <dbReference type="PROSITE" id="PS50835"/>
    </source>
</evidence>
<feature type="region of interest" description="Disordered" evidence="1">
    <location>
        <begin position="1"/>
        <end position="31"/>
    </location>
</feature>
<gene>
    <name evidence="3" type="ORF">Pcinc_021741</name>
</gene>
<name>A0AAE1FFF1_PETCI</name>
<accession>A0AAE1FFF1</accession>
<dbReference type="PROSITE" id="PS50835">
    <property type="entry name" value="IG_LIKE"/>
    <property type="match status" value="1"/>
</dbReference>
<dbReference type="SMART" id="SM00408">
    <property type="entry name" value="IGc2"/>
    <property type="match status" value="1"/>
</dbReference>
<evidence type="ECO:0000313" key="3">
    <source>
        <dbReference type="EMBL" id="KAK3873240.1"/>
    </source>
</evidence>
<dbReference type="Gene3D" id="2.60.40.10">
    <property type="entry name" value="Immunoglobulins"/>
    <property type="match status" value="1"/>
</dbReference>
<dbReference type="InterPro" id="IPR013783">
    <property type="entry name" value="Ig-like_fold"/>
</dbReference>
<reference evidence="3" key="1">
    <citation type="submission" date="2023-10" db="EMBL/GenBank/DDBJ databases">
        <title>Genome assemblies of two species of porcelain crab, Petrolisthes cinctipes and Petrolisthes manimaculis (Anomura: Porcellanidae).</title>
        <authorList>
            <person name="Angst P."/>
        </authorList>
    </citation>
    <scope>NUCLEOTIDE SEQUENCE</scope>
    <source>
        <strain evidence="3">PB745_01</strain>
        <tissue evidence="3">Gill</tissue>
    </source>
</reference>
<dbReference type="SUPFAM" id="SSF48726">
    <property type="entry name" value="Immunoglobulin"/>
    <property type="match status" value="1"/>
</dbReference>
<dbReference type="InterPro" id="IPR007110">
    <property type="entry name" value="Ig-like_dom"/>
</dbReference>
<dbReference type="PANTHER" id="PTHR23278:SF32">
    <property type="entry name" value="NEUROMUSCULIN, ISOFORM E"/>
    <property type="match status" value="1"/>
</dbReference>
<dbReference type="EMBL" id="JAWQEG010002245">
    <property type="protein sequence ID" value="KAK3873240.1"/>
    <property type="molecule type" value="Genomic_DNA"/>
</dbReference>
<dbReference type="PANTHER" id="PTHR23278">
    <property type="entry name" value="SIDESTEP PROTEIN"/>
    <property type="match status" value="1"/>
</dbReference>
<evidence type="ECO:0000256" key="1">
    <source>
        <dbReference type="SAM" id="MobiDB-lite"/>
    </source>
</evidence>
<dbReference type="SMART" id="SM00409">
    <property type="entry name" value="IG"/>
    <property type="match status" value="1"/>
</dbReference>
<feature type="domain" description="Ig-like" evidence="2">
    <location>
        <begin position="57"/>
        <end position="152"/>
    </location>
</feature>
<keyword evidence="4" id="KW-1185">Reference proteome</keyword>
<dbReference type="Pfam" id="PF13927">
    <property type="entry name" value="Ig_3"/>
    <property type="match status" value="1"/>
</dbReference>
<dbReference type="AlphaFoldDB" id="A0AAE1FFF1"/>
<dbReference type="InterPro" id="IPR036179">
    <property type="entry name" value="Ig-like_dom_sf"/>
</dbReference>
<feature type="compositionally biased region" description="Basic and acidic residues" evidence="1">
    <location>
        <begin position="1"/>
        <end position="26"/>
    </location>
</feature>
<organism evidence="3 4">
    <name type="scientific">Petrolisthes cinctipes</name>
    <name type="common">Flat porcelain crab</name>
    <dbReference type="NCBI Taxonomy" id="88211"/>
    <lineage>
        <taxon>Eukaryota</taxon>
        <taxon>Metazoa</taxon>
        <taxon>Ecdysozoa</taxon>
        <taxon>Arthropoda</taxon>
        <taxon>Crustacea</taxon>
        <taxon>Multicrustacea</taxon>
        <taxon>Malacostraca</taxon>
        <taxon>Eumalacostraca</taxon>
        <taxon>Eucarida</taxon>
        <taxon>Decapoda</taxon>
        <taxon>Pleocyemata</taxon>
        <taxon>Anomura</taxon>
        <taxon>Galatheoidea</taxon>
        <taxon>Porcellanidae</taxon>
        <taxon>Petrolisthes</taxon>
    </lineage>
</organism>
<dbReference type="InterPro" id="IPR003598">
    <property type="entry name" value="Ig_sub2"/>
</dbReference>
<sequence>MGVKKKDVEKEREEKERREKKKEAWKGKQTRVRKRKMWRKNEMKKEWRGWHVQSFVPVARLGVDGAAGGDNVTVREGSTITLTCRLTANPSVYNLTFYHNGRPMVLEGTAGGGQGVRRSLVLNNVTEANRGLYTCLASNQVGDGQSNALNINVECE</sequence>
<comment type="caution">
    <text evidence="3">The sequence shown here is derived from an EMBL/GenBank/DDBJ whole genome shotgun (WGS) entry which is preliminary data.</text>
</comment>